<dbReference type="RefSeq" id="WP_343184272.1">
    <property type="nucleotide sequence ID" value="NZ_JBCITM010000001.1"/>
</dbReference>
<name>A0ABU9VNZ2_9CLOT</name>
<feature type="transmembrane region" description="Helical" evidence="1">
    <location>
        <begin position="82"/>
        <end position="100"/>
    </location>
</feature>
<keyword evidence="1" id="KW-0812">Transmembrane</keyword>
<feature type="transmembrane region" description="Helical" evidence="1">
    <location>
        <begin position="16"/>
        <end position="37"/>
    </location>
</feature>
<keyword evidence="3" id="KW-1185">Reference proteome</keyword>
<protein>
    <submittedName>
        <fullName evidence="2">ECF transporter S component</fullName>
    </submittedName>
</protein>
<gene>
    <name evidence="2" type="ORF">AAIG11_00230</name>
</gene>
<feature type="transmembrane region" description="Helical" evidence="1">
    <location>
        <begin position="112"/>
        <end position="133"/>
    </location>
</feature>
<reference evidence="2 3" key="1">
    <citation type="submission" date="2024-04" db="EMBL/GenBank/DDBJ databases">
        <title>Genome sequencing and metabolic network reconstruction of aminoacids and betaine degradation by Anoxynatronum sibiricum.</title>
        <authorList>
            <person name="Detkova E.N."/>
            <person name="Boltjanskaja Y.V."/>
            <person name="Mardanov A.V."/>
            <person name="Kevbrin V."/>
        </authorList>
    </citation>
    <scope>NUCLEOTIDE SEQUENCE [LARGE SCALE GENOMIC DNA]</scope>
    <source>
        <strain evidence="2 3">Z-7981</strain>
    </source>
</reference>
<dbReference type="InterPro" id="IPR024529">
    <property type="entry name" value="ECF_trnsprt_substrate-spec"/>
</dbReference>
<feature type="transmembrane region" description="Helical" evidence="1">
    <location>
        <begin position="49"/>
        <end position="76"/>
    </location>
</feature>
<accession>A0ABU9VNZ2</accession>
<evidence type="ECO:0000256" key="1">
    <source>
        <dbReference type="SAM" id="Phobius"/>
    </source>
</evidence>
<comment type="caution">
    <text evidence="2">The sequence shown here is derived from an EMBL/GenBank/DDBJ whole genome shotgun (WGS) entry which is preliminary data.</text>
</comment>
<evidence type="ECO:0000313" key="3">
    <source>
        <dbReference type="Proteomes" id="UP001407405"/>
    </source>
</evidence>
<sequence length="177" mass="19186">MIRQIENVETVVNRKLARAGILMALALSFQIGLMPLAQPAVGPLVNMTLVIAAVVVGPALAVLIGCITPFMAFLLGIMPLPVLVPVVILGNTALILVYTLMCKGLTRSFSFLSLLVAATAKFLVMATMIRFIAHFFMPNIPQRLIHAFSLPQLYTALLGGLMALLILRYLPINKMND</sequence>
<organism evidence="2 3">
    <name type="scientific">Anoxynatronum sibiricum</name>
    <dbReference type="NCBI Taxonomy" id="210623"/>
    <lineage>
        <taxon>Bacteria</taxon>
        <taxon>Bacillati</taxon>
        <taxon>Bacillota</taxon>
        <taxon>Clostridia</taxon>
        <taxon>Eubacteriales</taxon>
        <taxon>Clostridiaceae</taxon>
        <taxon>Anoxynatronum</taxon>
    </lineage>
</organism>
<keyword evidence="1" id="KW-1133">Transmembrane helix</keyword>
<dbReference type="Pfam" id="PF12822">
    <property type="entry name" value="ECF_trnsprt"/>
    <property type="match status" value="1"/>
</dbReference>
<proteinExistence type="predicted"/>
<feature type="transmembrane region" description="Helical" evidence="1">
    <location>
        <begin position="153"/>
        <end position="170"/>
    </location>
</feature>
<keyword evidence="1" id="KW-0472">Membrane</keyword>
<dbReference type="EMBL" id="JBCITM010000001">
    <property type="protein sequence ID" value="MEN1758885.1"/>
    <property type="molecule type" value="Genomic_DNA"/>
</dbReference>
<evidence type="ECO:0000313" key="2">
    <source>
        <dbReference type="EMBL" id="MEN1758885.1"/>
    </source>
</evidence>
<dbReference type="Proteomes" id="UP001407405">
    <property type="component" value="Unassembled WGS sequence"/>
</dbReference>